<protein>
    <submittedName>
        <fullName evidence="4">Unannotated protein</fullName>
    </submittedName>
</protein>
<evidence type="ECO:0000256" key="1">
    <source>
        <dbReference type="ARBA" id="ARBA00022555"/>
    </source>
</evidence>
<dbReference type="GO" id="GO:0004045">
    <property type="term" value="F:peptidyl-tRNA hydrolase activity"/>
    <property type="evidence" value="ECO:0007669"/>
    <property type="project" value="InterPro"/>
</dbReference>
<dbReference type="AlphaFoldDB" id="A0A6J6PM23"/>
<keyword evidence="1" id="KW-0820">tRNA-binding</keyword>
<organism evidence="4">
    <name type="scientific">freshwater metagenome</name>
    <dbReference type="NCBI Taxonomy" id="449393"/>
    <lineage>
        <taxon>unclassified sequences</taxon>
        <taxon>metagenomes</taxon>
        <taxon>ecological metagenomes</taxon>
    </lineage>
</organism>
<proteinExistence type="inferred from homology"/>
<name>A0A6J6PM23_9ZZZZ</name>
<dbReference type="SUPFAM" id="SSF53178">
    <property type="entry name" value="Peptidyl-tRNA hydrolase-like"/>
    <property type="match status" value="1"/>
</dbReference>
<reference evidence="4" key="1">
    <citation type="submission" date="2020-05" db="EMBL/GenBank/DDBJ databases">
        <authorList>
            <person name="Chiriac C."/>
            <person name="Salcher M."/>
            <person name="Ghai R."/>
            <person name="Kavagutti S V."/>
        </authorList>
    </citation>
    <scope>NUCLEOTIDE SEQUENCE</scope>
</reference>
<dbReference type="GO" id="GO:0000049">
    <property type="term" value="F:tRNA binding"/>
    <property type="evidence" value="ECO:0007669"/>
    <property type="project" value="UniProtKB-KW"/>
</dbReference>
<accession>A0A6J6PM23</accession>
<dbReference type="PANTHER" id="PTHR17224">
    <property type="entry name" value="PEPTIDYL-TRNA HYDROLASE"/>
    <property type="match status" value="1"/>
</dbReference>
<evidence type="ECO:0000256" key="3">
    <source>
        <dbReference type="ARBA" id="ARBA00022884"/>
    </source>
</evidence>
<gene>
    <name evidence="4" type="ORF">UFOPK2366_01198</name>
</gene>
<keyword evidence="3" id="KW-0694">RNA-binding</keyword>
<evidence type="ECO:0000256" key="2">
    <source>
        <dbReference type="ARBA" id="ARBA00022801"/>
    </source>
</evidence>
<keyword evidence="2" id="KW-0378">Hydrolase</keyword>
<dbReference type="InterPro" id="IPR036416">
    <property type="entry name" value="Pept_tRNA_hydro_sf"/>
</dbReference>
<dbReference type="HAMAP" id="MF_00083">
    <property type="entry name" value="Pept_tRNA_hydro_bact"/>
    <property type="match status" value="1"/>
</dbReference>
<dbReference type="InterPro" id="IPR001328">
    <property type="entry name" value="Pept_tRNA_hydro"/>
</dbReference>
<dbReference type="EMBL" id="CAEZXM010000224">
    <property type="protein sequence ID" value="CAB4699586.1"/>
    <property type="molecule type" value="Genomic_DNA"/>
</dbReference>
<dbReference type="PANTHER" id="PTHR17224:SF1">
    <property type="entry name" value="PEPTIDYL-TRNA HYDROLASE"/>
    <property type="match status" value="1"/>
</dbReference>
<evidence type="ECO:0000313" key="4">
    <source>
        <dbReference type="EMBL" id="CAB4699586.1"/>
    </source>
</evidence>
<dbReference type="NCBIfam" id="TIGR00447">
    <property type="entry name" value="pth"/>
    <property type="match status" value="1"/>
</dbReference>
<dbReference type="Gene3D" id="3.40.50.1470">
    <property type="entry name" value="Peptidyl-tRNA hydrolase"/>
    <property type="match status" value="1"/>
</dbReference>
<dbReference type="Pfam" id="PF01195">
    <property type="entry name" value="Pept_tRNA_hydro"/>
    <property type="match status" value="1"/>
</dbReference>
<dbReference type="FunFam" id="3.40.50.1470:FF:000001">
    <property type="entry name" value="Peptidyl-tRNA hydrolase"/>
    <property type="match status" value="1"/>
</dbReference>
<sequence>MALFGRSERAERRGTPFDFLIVGLGNPGKEYARTRHNVGEEVVALLAKRCSATLKAGRDKAMVAEVTIEGKRCVLAFPLTFMNLSGQSVGALARRYGIDDPAQLIVAHDELDLPPAQVRVKVGGGLAGNNGLRSITQHLKTQDYLRVRIGIGKPPSKEQGANHVLSRLGKAEREALDVSIQIAADAVEALVGRGPDAAMREFNSR</sequence>
<dbReference type="CDD" id="cd00462">
    <property type="entry name" value="PTH"/>
    <property type="match status" value="1"/>
</dbReference>